<evidence type="ECO:0000256" key="1">
    <source>
        <dbReference type="ARBA" id="ARBA00023015"/>
    </source>
</evidence>
<keyword evidence="1" id="KW-0805">Transcription regulation</keyword>
<accession>F8FKN7</accession>
<keyword evidence="3" id="KW-0804">Transcription</keyword>
<dbReference type="Proteomes" id="UP000006620">
    <property type="component" value="Chromosome"/>
</dbReference>
<dbReference type="KEGG" id="pms:KNP414_07920"/>
<dbReference type="InterPro" id="IPR011075">
    <property type="entry name" value="TetR_C"/>
</dbReference>
<dbReference type="Gene3D" id="1.10.357.10">
    <property type="entry name" value="Tetracycline Repressor, domain 2"/>
    <property type="match status" value="1"/>
</dbReference>
<evidence type="ECO:0000313" key="7">
    <source>
        <dbReference type="Proteomes" id="UP000006620"/>
    </source>
</evidence>
<dbReference type="EMBL" id="CP002869">
    <property type="protein sequence ID" value="AEI46405.1"/>
    <property type="molecule type" value="Genomic_DNA"/>
</dbReference>
<dbReference type="AlphaFoldDB" id="F8FKN7"/>
<dbReference type="InterPro" id="IPR036271">
    <property type="entry name" value="Tet_transcr_reg_TetR-rel_C_sf"/>
</dbReference>
<dbReference type="Pfam" id="PF00440">
    <property type="entry name" value="TetR_N"/>
    <property type="match status" value="1"/>
</dbReference>
<dbReference type="PROSITE" id="PS50977">
    <property type="entry name" value="HTH_TETR_2"/>
    <property type="match status" value="1"/>
</dbReference>
<dbReference type="PANTHER" id="PTHR47506:SF3">
    <property type="entry name" value="HTH-TYPE TRANSCRIPTIONAL REGULATOR LMRA"/>
    <property type="match status" value="1"/>
</dbReference>
<evidence type="ECO:0000256" key="2">
    <source>
        <dbReference type="ARBA" id="ARBA00023125"/>
    </source>
</evidence>
<evidence type="ECO:0000313" key="6">
    <source>
        <dbReference type="EMBL" id="AEI46405.1"/>
    </source>
</evidence>
<dbReference type="InterPro" id="IPR009057">
    <property type="entry name" value="Homeodomain-like_sf"/>
</dbReference>
<dbReference type="RefSeq" id="WP_013921552.1">
    <property type="nucleotide sequence ID" value="NC_015690.1"/>
</dbReference>
<dbReference type="GO" id="GO:0003677">
    <property type="term" value="F:DNA binding"/>
    <property type="evidence" value="ECO:0007669"/>
    <property type="project" value="UniProtKB-UniRule"/>
</dbReference>
<protein>
    <submittedName>
        <fullName evidence="6">TetR family transcriptional regulator</fullName>
    </submittedName>
</protein>
<keyword evidence="2 4" id="KW-0238">DNA-binding</keyword>
<dbReference type="PANTHER" id="PTHR47506">
    <property type="entry name" value="TRANSCRIPTIONAL REGULATORY PROTEIN"/>
    <property type="match status" value="1"/>
</dbReference>
<feature type="domain" description="HTH tetR-type" evidence="5">
    <location>
        <begin position="5"/>
        <end position="65"/>
    </location>
</feature>
<evidence type="ECO:0000256" key="4">
    <source>
        <dbReference type="PROSITE-ProRule" id="PRU00335"/>
    </source>
</evidence>
<reference evidence="6 7" key="2">
    <citation type="journal article" date="2013" name="Genome Announc.">
        <title>Genome Sequence of Growth-Improving Paenibacillus mucilaginosus Strain KNP414.</title>
        <authorList>
            <person name="Lu J.J."/>
            <person name="Wang J.F."/>
            <person name="Hu X.F."/>
        </authorList>
    </citation>
    <scope>NUCLEOTIDE SEQUENCE [LARGE SCALE GENOMIC DNA]</scope>
    <source>
        <strain evidence="6 7">KNP414</strain>
    </source>
</reference>
<dbReference type="PATRIC" id="fig|1036673.3.peg.7390"/>
<dbReference type="HOGENOM" id="CLU_069356_28_1_9"/>
<dbReference type="SUPFAM" id="SSF48498">
    <property type="entry name" value="Tetracyclin repressor-like, C-terminal domain"/>
    <property type="match status" value="1"/>
</dbReference>
<gene>
    <name evidence="6" type="ordered locus">KNP414_07920</name>
</gene>
<dbReference type="PRINTS" id="PR00455">
    <property type="entry name" value="HTHTETR"/>
</dbReference>
<sequence length="203" mass="22579">MRKGQLTKEHIIRESAVLFNTKGYTGASLSDIMERCGMRKGGIYNHFENKDEIALAAFDYSFGQIQGLLSEALGSAATSKEKLLAIGQVYIDLIERSSLEGGCPLLNTAVESDDAHPLLKERARQAMTVFIRKLSSILIEGMENEEFNKELSPEEVSSYMIAVIEGGLMLSKLFDDSKYIRSCVRQLTQFIEDQVLSNPVTKS</sequence>
<reference evidence="7" key="1">
    <citation type="submission" date="2011-06" db="EMBL/GenBank/DDBJ databases">
        <title>Complete genome sequence of Paenibacillus mucilaginosus KNP414.</title>
        <authorList>
            <person name="Wang J."/>
            <person name="Hu S."/>
            <person name="Hu X."/>
            <person name="Zhang B."/>
            <person name="Dong D."/>
            <person name="Zhang S."/>
            <person name="Zhao K."/>
            <person name="Wu D."/>
        </authorList>
    </citation>
    <scope>NUCLEOTIDE SEQUENCE [LARGE SCALE GENOMIC DNA]</scope>
    <source>
        <strain evidence="7">KNP414</strain>
    </source>
</reference>
<proteinExistence type="predicted"/>
<name>F8FKN7_PAEMK</name>
<feature type="DNA-binding region" description="H-T-H motif" evidence="4">
    <location>
        <begin position="28"/>
        <end position="47"/>
    </location>
</feature>
<evidence type="ECO:0000256" key="3">
    <source>
        <dbReference type="ARBA" id="ARBA00023163"/>
    </source>
</evidence>
<dbReference type="InterPro" id="IPR001647">
    <property type="entry name" value="HTH_TetR"/>
</dbReference>
<organism evidence="6 7">
    <name type="scientific">Paenibacillus mucilaginosus (strain KNP414)</name>
    <dbReference type="NCBI Taxonomy" id="1036673"/>
    <lineage>
        <taxon>Bacteria</taxon>
        <taxon>Bacillati</taxon>
        <taxon>Bacillota</taxon>
        <taxon>Bacilli</taxon>
        <taxon>Bacillales</taxon>
        <taxon>Paenibacillaceae</taxon>
        <taxon>Paenibacillus</taxon>
    </lineage>
</organism>
<dbReference type="Pfam" id="PF16925">
    <property type="entry name" value="TetR_C_13"/>
    <property type="match status" value="1"/>
</dbReference>
<dbReference type="SUPFAM" id="SSF46689">
    <property type="entry name" value="Homeodomain-like"/>
    <property type="match status" value="1"/>
</dbReference>
<evidence type="ECO:0000259" key="5">
    <source>
        <dbReference type="PROSITE" id="PS50977"/>
    </source>
</evidence>